<feature type="compositionally biased region" description="Basic and acidic residues" evidence="1">
    <location>
        <begin position="26"/>
        <end position="38"/>
    </location>
</feature>
<evidence type="ECO:0000313" key="3">
    <source>
        <dbReference type="Proteomes" id="UP000234681"/>
    </source>
</evidence>
<protein>
    <submittedName>
        <fullName evidence="2">RCG50410, isoform CRA_b</fullName>
    </submittedName>
</protein>
<organism evidence="2 3">
    <name type="scientific">Rattus norvegicus</name>
    <name type="common">Rat</name>
    <dbReference type="NCBI Taxonomy" id="10116"/>
    <lineage>
        <taxon>Eukaryota</taxon>
        <taxon>Metazoa</taxon>
        <taxon>Chordata</taxon>
        <taxon>Craniata</taxon>
        <taxon>Vertebrata</taxon>
        <taxon>Euteleostomi</taxon>
        <taxon>Mammalia</taxon>
        <taxon>Eutheria</taxon>
        <taxon>Euarchontoglires</taxon>
        <taxon>Glires</taxon>
        <taxon>Rodentia</taxon>
        <taxon>Myomorpha</taxon>
        <taxon>Muroidea</taxon>
        <taxon>Muridae</taxon>
        <taxon>Murinae</taxon>
        <taxon>Rattus</taxon>
    </lineage>
</organism>
<evidence type="ECO:0000313" key="2">
    <source>
        <dbReference type="EMBL" id="EDL90119.1"/>
    </source>
</evidence>
<accession>A6JZN5</accession>
<name>A6JZN5_RAT</name>
<reference evidence="2 3" key="1">
    <citation type="submission" date="2005-09" db="EMBL/GenBank/DDBJ databases">
        <authorList>
            <person name="Mural R.J."/>
            <person name="Li P.W."/>
            <person name="Adams M.D."/>
            <person name="Amanatides P.G."/>
            <person name="Baden-Tillson H."/>
            <person name="Barnstead M."/>
            <person name="Chin S.H."/>
            <person name="Dew I."/>
            <person name="Evans C.A."/>
            <person name="Ferriera S."/>
            <person name="Flanigan M."/>
            <person name="Fosler C."/>
            <person name="Glodek A."/>
            <person name="Gu Z."/>
            <person name="Holt R.A."/>
            <person name="Jennings D."/>
            <person name="Kraft C.L."/>
            <person name="Lu F."/>
            <person name="Nguyen T."/>
            <person name="Nusskern D.R."/>
            <person name="Pfannkoch C.M."/>
            <person name="Sitter C."/>
            <person name="Sutton G.G."/>
            <person name="Venter J.C."/>
            <person name="Wang Z."/>
            <person name="Woodage T."/>
            <person name="Zheng X.H."/>
            <person name="Zhong F."/>
        </authorList>
    </citation>
    <scope>NUCLEOTIDE SEQUENCE [LARGE SCALE GENOMIC DNA]</scope>
    <source>
        <strain>BN</strain>
        <strain evidence="3">Sprague-Dawley</strain>
    </source>
</reference>
<proteinExistence type="predicted"/>
<evidence type="ECO:0000256" key="1">
    <source>
        <dbReference type="SAM" id="MobiDB-lite"/>
    </source>
</evidence>
<gene>
    <name evidence="2" type="ORF">rCG_50410</name>
</gene>
<sequence length="38" mass="4263">MAKSPEPPSQSQDSENGYINVTSLKETYHTQGDRKPKL</sequence>
<feature type="region of interest" description="Disordered" evidence="1">
    <location>
        <begin position="1"/>
        <end position="38"/>
    </location>
</feature>
<dbReference type="AlphaFoldDB" id="A6JZN5"/>
<dbReference type="Proteomes" id="UP000234681">
    <property type="component" value="Chromosome 5"/>
</dbReference>
<dbReference type="EMBL" id="CH474008">
    <property type="protein sequence ID" value="EDL90119.1"/>
    <property type="molecule type" value="Genomic_DNA"/>
</dbReference>